<dbReference type="PANTHER" id="PTHR15036">
    <property type="entry name" value="PIKACHURIN-LIKE PROTEIN"/>
    <property type="match status" value="1"/>
</dbReference>
<comment type="similarity">
    <text evidence="3">Belongs to the neurexin family.</text>
</comment>
<dbReference type="PROSITE" id="PS01285">
    <property type="entry name" value="FA58C_1"/>
    <property type="match status" value="1"/>
</dbReference>
<dbReference type="CDD" id="cd00110">
    <property type="entry name" value="LamG"/>
    <property type="match status" value="4"/>
</dbReference>
<evidence type="ECO:0000256" key="7">
    <source>
        <dbReference type="ARBA" id="ARBA00022949"/>
    </source>
</evidence>
<dbReference type="SMART" id="SM00231">
    <property type="entry name" value="FA58C"/>
    <property type="match status" value="1"/>
</dbReference>
<dbReference type="Gene3D" id="2.60.120.200">
    <property type="match status" value="4"/>
</dbReference>
<feature type="domain" description="Laminin G" evidence="15">
    <location>
        <begin position="1038"/>
        <end position="1232"/>
    </location>
</feature>
<dbReference type="InterPro" id="IPR050372">
    <property type="entry name" value="Neurexin-related_CASP"/>
</dbReference>
<organism evidence="17 18">
    <name type="scientific">Branchiostoma belcheri</name>
    <name type="common">Amphioxus</name>
    <dbReference type="NCBI Taxonomy" id="7741"/>
    <lineage>
        <taxon>Eukaryota</taxon>
        <taxon>Metazoa</taxon>
        <taxon>Chordata</taxon>
        <taxon>Cephalochordata</taxon>
        <taxon>Leptocardii</taxon>
        <taxon>Amphioxiformes</taxon>
        <taxon>Branchiostomatidae</taxon>
        <taxon>Branchiostoma</taxon>
    </lineage>
</organism>
<feature type="compositionally biased region" description="Basic and acidic residues" evidence="12">
    <location>
        <begin position="1339"/>
        <end position="1355"/>
    </location>
</feature>
<evidence type="ECO:0000256" key="4">
    <source>
        <dbReference type="ARBA" id="ARBA00022536"/>
    </source>
</evidence>
<dbReference type="SUPFAM" id="SSF49899">
    <property type="entry name" value="Concanavalin A-like lectins/glucanases"/>
    <property type="match status" value="4"/>
</dbReference>
<protein>
    <submittedName>
        <fullName evidence="18">Contactin-associated protein-like 2 isoform X1</fullName>
    </submittedName>
</protein>
<feature type="domain" description="EGF-like" evidence="16">
    <location>
        <begin position="998"/>
        <end position="1036"/>
    </location>
</feature>
<dbReference type="GeneID" id="109475841"/>
<dbReference type="PROSITE" id="PS01286">
    <property type="entry name" value="FA58C_2"/>
    <property type="match status" value="1"/>
</dbReference>
<feature type="domain" description="EGF-like" evidence="16">
    <location>
        <begin position="577"/>
        <end position="614"/>
    </location>
</feature>
<dbReference type="InterPro" id="IPR001791">
    <property type="entry name" value="Laminin_G"/>
</dbReference>
<evidence type="ECO:0000256" key="6">
    <source>
        <dbReference type="ARBA" id="ARBA00022729"/>
    </source>
</evidence>
<feature type="domain" description="Laminin G" evidence="15">
    <location>
        <begin position="392"/>
        <end position="575"/>
    </location>
</feature>
<evidence type="ECO:0000256" key="1">
    <source>
        <dbReference type="ARBA" id="ARBA00004282"/>
    </source>
</evidence>
<feature type="domain" description="Laminin G" evidence="15">
    <location>
        <begin position="204"/>
        <end position="386"/>
    </location>
</feature>
<keyword evidence="7" id="KW-0965">Cell junction</keyword>
<accession>A0A6P4Z6D9</accession>
<evidence type="ECO:0000256" key="8">
    <source>
        <dbReference type="ARBA" id="ARBA00022989"/>
    </source>
</evidence>
<gene>
    <name evidence="18" type="primary">LOC109475841</name>
</gene>
<evidence type="ECO:0000313" key="17">
    <source>
        <dbReference type="Proteomes" id="UP000515135"/>
    </source>
</evidence>
<dbReference type="InterPro" id="IPR008979">
    <property type="entry name" value="Galactose-bd-like_sf"/>
</dbReference>
<dbReference type="KEGG" id="bbel:109475841"/>
<keyword evidence="5 13" id="KW-0812">Transmembrane</keyword>
<dbReference type="SMART" id="SM00282">
    <property type="entry name" value="LamG"/>
    <property type="match status" value="4"/>
</dbReference>
<dbReference type="Gene3D" id="2.10.25.10">
    <property type="entry name" value="Laminin"/>
    <property type="match status" value="2"/>
</dbReference>
<dbReference type="Gene3D" id="2.60.120.1000">
    <property type="match status" value="1"/>
</dbReference>
<comment type="subcellular location">
    <subcellularLocation>
        <location evidence="1">Cell junction</location>
    </subcellularLocation>
    <subcellularLocation>
        <location evidence="2">Membrane</location>
        <topology evidence="2">Single-pass type I membrane protein</topology>
    </subcellularLocation>
</comment>
<feature type="domain" description="F5/8 type C" evidence="14">
    <location>
        <begin position="58"/>
        <end position="200"/>
    </location>
</feature>
<dbReference type="RefSeq" id="XP_019632198.1">
    <property type="nucleotide sequence ID" value="XM_019776639.1"/>
</dbReference>
<dbReference type="PROSITE" id="PS50022">
    <property type="entry name" value="FA58C_3"/>
    <property type="match status" value="1"/>
</dbReference>
<dbReference type="SMART" id="SM00294">
    <property type="entry name" value="4.1m"/>
    <property type="match status" value="1"/>
</dbReference>
<evidence type="ECO:0000259" key="15">
    <source>
        <dbReference type="PROSITE" id="PS50025"/>
    </source>
</evidence>
<feature type="region of interest" description="Disordered" evidence="12">
    <location>
        <begin position="1320"/>
        <end position="1355"/>
    </location>
</feature>
<evidence type="ECO:0000256" key="9">
    <source>
        <dbReference type="ARBA" id="ARBA00023136"/>
    </source>
</evidence>
<keyword evidence="17" id="KW-1185">Reference proteome</keyword>
<evidence type="ECO:0000256" key="2">
    <source>
        <dbReference type="ARBA" id="ARBA00004479"/>
    </source>
</evidence>
<evidence type="ECO:0000313" key="18">
    <source>
        <dbReference type="RefSeq" id="XP_019632198.1"/>
    </source>
</evidence>
<evidence type="ECO:0000256" key="11">
    <source>
        <dbReference type="PROSITE-ProRule" id="PRU00076"/>
    </source>
</evidence>
<dbReference type="InterPro" id="IPR003585">
    <property type="entry name" value="Neurexin-like"/>
</dbReference>
<keyword evidence="6" id="KW-0732">Signal</keyword>
<evidence type="ECO:0000259" key="14">
    <source>
        <dbReference type="PROSITE" id="PS50022"/>
    </source>
</evidence>
<evidence type="ECO:0000256" key="3">
    <source>
        <dbReference type="ARBA" id="ARBA00010241"/>
    </source>
</evidence>
<dbReference type="PROSITE" id="PS50026">
    <property type="entry name" value="EGF_3"/>
    <property type="match status" value="2"/>
</dbReference>
<dbReference type="FunFam" id="2.60.120.260:FF:000016">
    <property type="entry name" value="Contactin-associated protein-like 4 isoform 1"/>
    <property type="match status" value="1"/>
</dbReference>
<name>A0A6P4Z6D9_BRABE</name>
<reference evidence="18" key="1">
    <citation type="submission" date="2025-08" db="UniProtKB">
        <authorList>
            <consortium name="RefSeq"/>
        </authorList>
    </citation>
    <scope>IDENTIFICATION</scope>
    <source>
        <tissue evidence="18">Gonad</tissue>
    </source>
</reference>
<dbReference type="Pfam" id="PF00008">
    <property type="entry name" value="EGF"/>
    <property type="match status" value="2"/>
</dbReference>
<dbReference type="InterPro" id="IPR013320">
    <property type="entry name" value="ConA-like_dom_sf"/>
</dbReference>
<dbReference type="Gene3D" id="2.60.120.260">
    <property type="entry name" value="Galactose-binding domain-like"/>
    <property type="match status" value="1"/>
</dbReference>
<dbReference type="Pfam" id="PF00754">
    <property type="entry name" value="F5_F8_type_C"/>
    <property type="match status" value="1"/>
</dbReference>
<dbReference type="CDD" id="cd00054">
    <property type="entry name" value="EGF_CA"/>
    <property type="match status" value="2"/>
</dbReference>
<dbReference type="OrthoDB" id="26719at2759"/>
<dbReference type="GO" id="GO:0070161">
    <property type="term" value="C:anchoring junction"/>
    <property type="evidence" value="ECO:0007669"/>
    <property type="project" value="UniProtKB-SubCell"/>
</dbReference>
<feature type="transmembrane region" description="Helical" evidence="13">
    <location>
        <begin position="1285"/>
        <end position="1307"/>
    </location>
</feature>
<dbReference type="PANTHER" id="PTHR15036:SF49">
    <property type="entry name" value="AXOTACTIN"/>
    <property type="match status" value="1"/>
</dbReference>
<evidence type="ECO:0000256" key="5">
    <source>
        <dbReference type="ARBA" id="ARBA00022692"/>
    </source>
</evidence>
<dbReference type="SUPFAM" id="SSF49785">
    <property type="entry name" value="Galactose-binding domain-like"/>
    <property type="match status" value="1"/>
</dbReference>
<dbReference type="Proteomes" id="UP000515135">
    <property type="component" value="Unplaced"/>
</dbReference>
<sequence>MRNTLQVRRGSGGKVSVLFCGFRQLFSAATMQGAVWLLVVGLTSVARAQTDQRIDPECNFPLGVSSRLITDGQISSTSYVDYYRAPRYARLNRREGLGGWSASRDDFSQYLTFDLLDRSRITAISTQGRFNSDEWVKEYRIQFSDNRWQWRTYGTTLKGNNNADTVVKNILTGTWIGRYMRINPRSWNKKISMRVEIYGCLDRAHSATFGGDGYLRYEISREEDRVATYQDSIKMRFKTKEPHGMLLYGHGSQNDFISLELIWGKIWLRMNLGTSRSVEGYTEVTAGSLLDDDQWHSIEIARNRRDVSLKVDRFFVKFRTNGDFERLDLDRQITVGGVDFLFPGVIVRYNFQGCLQNVFFNGINMIERTQRQVDAFSSVGSVSYSCQGTTQKSLTIPSPESYMRLPGASARNSIAFGFEFRTFNRESMMAYTQINQGTGSILVRLADGRLNVTIVRMVNNVERVVPILSDEYQNDGRWHSVVVNATENSVIVTYDYNRTINTNTVLQLSTGDKYYLGGCPPSAISQEGCPIRGELKPFQGCMRRIVIDGQNIDLQRLEDNRLPNAVKTGIQFNYCGLVDRCTPNPCEHGATCEQDWYTFTCNCQPTGYNGATCHMTKYEDSCANYNPFGEGVASGTKFIDPDGSGPLAPFPVQCATIDLHTVETVITHDSMARTQVRGFAGAGTYSKDIKYQGSLPQVLPLMMRSERCQQRIRYECTNSRLLNSPNGQPFGWWVGRTNDKMVYWGDAGPGTQKCACGLDGTCRDPAKYCNCDGTAGFESVRGIDEGYLTQMPYLPVTQLRFGDTNPGSGFHTLGPLECYGDILFNNSATFKAAEAHLRFPTFQAKRSGDICFQFITRAAQGVFVHNRGARDFFKVEMLSPRQVSLSYDVGNGRKEVVKTMTYDLNDNRFHSICAERNVKEARIVVDKQRFQDPSLAEATEAEVMDAHESLNLNSQLFVGSDTEGRNGFIGVIRDLSVNGVHQDLYSAAIPAWGVEPGMVRLCEPVNPCQNNATCIEGWGFYECNCTLTPHEGPTCSNEIGARMESASYLEYTFPVEFRDSVKDNITVGFITEHKQGILMHVESETGNYMTLRIKDSGGIQLRFDLGDGRDEELNNDLHDYADDQYHTVNITRVGKRVSMLVDGYLLNQRTFDISNDRFKGLNNGGKLYVGRIQRGGQGHTPSNKGFKGCISRVMFNDVFPLKFYFLDKQNIEFQRGGTVRAVPADSLTRSSCGIEPVIMPPRTVEPWPTAQADIYESTLAEGMLTTEAPIMPDVVGERASNSSDAAVIGGVVAVLIFVLLVLLCMLARYAFRHKGSYNTNEAKGADQADDPDTAVVAGDPRHTGSDVGKKKEWFI</sequence>
<keyword evidence="10" id="KW-1015">Disulfide bond</keyword>
<keyword evidence="8 13" id="KW-1133">Transmembrane helix</keyword>
<dbReference type="Pfam" id="PF02210">
    <property type="entry name" value="Laminin_G_2"/>
    <property type="match status" value="4"/>
</dbReference>
<evidence type="ECO:0000256" key="12">
    <source>
        <dbReference type="SAM" id="MobiDB-lite"/>
    </source>
</evidence>
<dbReference type="InterPro" id="IPR000421">
    <property type="entry name" value="FA58C"/>
</dbReference>
<keyword evidence="9 13" id="KW-0472">Membrane</keyword>
<dbReference type="CDD" id="cd00057">
    <property type="entry name" value="FA58C"/>
    <property type="match status" value="1"/>
</dbReference>
<evidence type="ECO:0000259" key="16">
    <source>
        <dbReference type="PROSITE" id="PS50026"/>
    </source>
</evidence>
<evidence type="ECO:0000256" key="10">
    <source>
        <dbReference type="ARBA" id="ARBA00023157"/>
    </source>
</evidence>
<evidence type="ECO:0000256" key="13">
    <source>
        <dbReference type="SAM" id="Phobius"/>
    </source>
</evidence>
<proteinExistence type="inferred from homology"/>
<dbReference type="InterPro" id="IPR000742">
    <property type="entry name" value="EGF"/>
</dbReference>
<dbReference type="PROSITE" id="PS50025">
    <property type="entry name" value="LAM_G_DOMAIN"/>
    <property type="match status" value="4"/>
</dbReference>
<dbReference type="SMART" id="SM00181">
    <property type="entry name" value="EGF"/>
    <property type="match status" value="2"/>
</dbReference>
<keyword evidence="4 11" id="KW-0245">EGF-like domain</keyword>
<feature type="domain" description="Laminin G" evidence="15">
    <location>
        <begin position="826"/>
        <end position="1002"/>
    </location>
</feature>
<dbReference type="GO" id="GO:0016020">
    <property type="term" value="C:membrane"/>
    <property type="evidence" value="ECO:0007669"/>
    <property type="project" value="UniProtKB-SubCell"/>
</dbReference>
<comment type="caution">
    <text evidence="11">Lacks conserved residue(s) required for the propagation of feature annotation.</text>
</comment>